<dbReference type="PATRIC" id="fig|1401327.3.peg.2983"/>
<evidence type="ECO:0008006" key="4">
    <source>
        <dbReference type="Google" id="ProtNLM"/>
    </source>
</evidence>
<dbReference type="InterPro" id="IPR009241">
    <property type="entry name" value="HigB-like"/>
</dbReference>
<name>A0A090NE55_SHIDY</name>
<protein>
    <recommendedName>
        <fullName evidence="4">Phage-related protein</fullName>
    </recommendedName>
</protein>
<evidence type="ECO:0000313" key="2">
    <source>
        <dbReference type="EMBL" id="ESU78006.1"/>
    </source>
</evidence>
<evidence type="ECO:0000256" key="1">
    <source>
        <dbReference type="SAM" id="MobiDB-lite"/>
    </source>
</evidence>
<proteinExistence type="predicted"/>
<feature type="compositionally biased region" description="Basic and acidic residues" evidence="1">
    <location>
        <begin position="119"/>
        <end position="136"/>
    </location>
</feature>
<evidence type="ECO:0000313" key="3">
    <source>
        <dbReference type="Proteomes" id="UP000017944"/>
    </source>
</evidence>
<dbReference type="Proteomes" id="UP000017944">
    <property type="component" value="Unassembled WGS sequence"/>
</dbReference>
<gene>
    <name evidence="2" type="ORF">WRSd3_03213</name>
</gene>
<sequence>MRNIAPDMCCRQLQALNAYNDFVMLIPMNYTIEYYSEDVRLEVDRLPLSMRARYQHLVERMKIYGSNLGEPHTSAFGDGLFELRIKGNDGIARVFYCTLTGKRIIMLHSFVKKTQKTPPAERKKAETRMKEVKHDW</sequence>
<dbReference type="AlphaFoldDB" id="A0A090NE55"/>
<comment type="caution">
    <text evidence="2">The sequence shown here is derived from an EMBL/GenBank/DDBJ whole genome shotgun (WGS) entry which is preliminary data.</text>
</comment>
<dbReference type="Pfam" id="PF05973">
    <property type="entry name" value="Gp49"/>
    <property type="match status" value="1"/>
</dbReference>
<organism evidence="2 3">
    <name type="scientific">Shigella dysenteriae WRSd3</name>
    <dbReference type="NCBI Taxonomy" id="1401327"/>
    <lineage>
        <taxon>Bacteria</taxon>
        <taxon>Pseudomonadati</taxon>
        <taxon>Pseudomonadota</taxon>
        <taxon>Gammaproteobacteria</taxon>
        <taxon>Enterobacterales</taxon>
        <taxon>Enterobacteriaceae</taxon>
        <taxon>Shigella</taxon>
    </lineage>
</organism>
<reference evidence="2 3" key="1">
    <citation type="submission" date="2013-10" db="EMBL/GenBank/DDBJ databases">
        <title>Draft genomes and the virulence plasmids of Sd1617 vaccine constructs: WRSd3 and WRSd5.</title>
        <authorList>
            <person name="Aksomboon Vongsawan A."/>
            <person name="Venkatesan M.M."/>
            <person name="Vaisvil B."/>
            <person name="Emel G."/>
            <person name="Kepatral V."/>
            <person name="Sethabutr O."/>
            <person name="Serichantalergs O."/>
            <person name="Mason C."/>
        </authorList>
    </citation>
    <scope>NUCLEOTIDE SEQUENCE [LARGE SCALE GENOMIC DNA]</scope>
    <source>
        <strain evidence="2 3">WRSd3</strain>
    </source>
</reference>
<feature type="region of interest" description="Disordered" evidence="1">
    <location>
        <begin position="116"/>
        <end position="136"/>
    </location>
</feature>
<accession>A0A090NE55</accession>
<dbReference type="EMBL" id="AXUT01000280">
    <property type="protein sequence ID" value="ESU78006.1"/>
    <property type="molecule type" value="Genomic_DNA"/>
</dbReference>